<keyword evidence="1" id="KW-0732">Signal</keyword>
<organism evidence="3 4">
    <name type="scientific">Flavobacterium branchiophilum</name>
    <dbReference type="NCBI Taxonomy" id="55197"/>
    <lineage>
        <taxon>Bacteria</taxon>
        <taxon>Pseudomonadati</taxon>
        <taxon>Bacteroidota</taxon>
        <taxon>Flavobacteriia</taxon>
        <taxon>Flavobacteriales</taxon>
        <taxon>Flavobacteriaceae</taxon>
        <taxon>Flavobacterium</taxon>
    </lineage>
</organism>
<sequence length="975" mass="107893">MNDNRFICNFKKKLCLWMCAISILTVSAQKEANIWYFGDHAGLDFTTGIPVPLIDGALSTEEGCASISNYSGQLLFYTDGITVYNRNHQVMLNGMDLYGHSSSTQSATIIPKPGSTNLYYVFTLDEQLGNKGLRYSIIDMNLDGGLGGVTGFKNVLVYQPSCEKMGVIKHNNNIDYWIITHGLGNDRFYAHSLTALGLNSNPVISTVGDVVEENIENGNTQTQGFMKVSASGNKLAYVNLGLKKLQLFDFNNANGQVTNPIDLLSGFIQMYGVEFSPDSNVLYHSNIETGKLYQFDLTSSNIANSAVVMDYGSAHAGALQMGPDKKIYLADYLSNKLSVINNPNVVGLGCNFQFDVVDLGAGVCRLGLPSFPASFFNSAFTVQNLCLGDTTQFILNTPQVANSVLWDFGDNTTSTSLSPTHQYTAEGNYTVTVTITTNNGIETPATKNITIAPIPTVSNPISNQVVCNNLGTLYDLSIHNASLLGNQNPSIFKVAYFASISDLINHSNVLPNNYLLNTNSNTVYAKIYHYSNKKCYSQTSFTITLVQQAVAHSCNDLKLCDSNNDGYEIFSLSSQNNTVLGNQSASNYSVSYYLTQADANANNNALPTNYQNTSNPQTIFARVFNTNYSTCYQTTSFNLQVFQQPVAQQPQDLFLCDDSSHDGKEFFNLVDQTSIILGNQSNSGFNITYHTSLANAQSGYNALPSYFQNSIQWQQDIYVRMTNAAFNECVDSTKKFKINVLPKPDLNLSSSYTMCEGVNISIDVLSNFDSYSWSKGTTVISTLPSVIISSEGNYSLTVTKNYNNIMCQDTQSFVVYQSSKAKISSINIQDWTDSDNTIEVVAFGNGDYLYSIDNIHFQTSPIFTGLQSGTYTVYVYDTHQCGTTVKEIFLLSYPKFFSPNGDGVNDFWKIKFSETEPHFNIKIFDRYGNLIIESNQFSGWNGQTEKHLQAASDDYWFVITRENGKQFKGHFSLLR</sequence>
<dbReference type="Pfam" id="PF13585">
    <property type="entry name" value="CHU_C"/>
    <property type="match status" value="1"/>
</dbReference>
<dbReference type="PROSITE" id="PS50093">
    <property type="entry name" value="PKD"/>
    <property type="match status" value="1"/>
</dbReference>
<dbReference type="Gene3D" id="2.60.40.10">
    <property type="entry name" value="Immunoglobulins"/>
    <property type="match status" value="1"/>
</dbReference>
<feature type="domain" description="PKD" evidence="2">
    <location>
        <begin position="406"/>
        <end position="451"/>
    </location>
</feature>
<dbReference type="SMART" id="SM00089">
    <property type="entry name" value="PKD"/>
    <property type="match status" value="1"/>
</dbReference>
<dbReference type="SUPFAM" id="SSF63829">
    <property type="entry name" value="Calcium-dependent phosphotriesterase"/>
    <property type="match status" value="1"/>
</dbReference>
<name>A0A543G4D1_9FLAO</name>
<dbReference type="EMBL" id="VFPJ01000001">
    <property type="protein sequence ID" value="TQM40946.1"/>
    <property type="molecule type" value="Genomic_DNA"/>
</dbReference>
<accession>A0A543G4D1</accession>
<reference evidence="3 4" key="1">
    <citation type="submission" date="2019-06" db="EMBL/GenBank/DDBJ databases">
        <title>Genomic Encyclopedia of Archaeal and Bacterial Type Strains, Phase II (KMG-II): from individual species to whole genera.</title>
        <authorList>
            <person name="Goeker M."/>
        </authorList>
    </citation>
    <scope>NUCLEOTIDE SEQUENCE [LARGE SCALE GENOMIC DNA]</scope>
    <source>
        <strain evidence="3 4">DSM 24789</strain>
    </source>
</reference>
<protein>
    <submittedName>
        <fullName evidence="3">Gliding motility-associated-like protein</fullName>
    </submittedName>
</protein>
<dbReference type="SUPFAM" id="SSF49299">
    <property type="entry name" value="PKD domain"/>
    <property type="match status" value="1"/>
</dbReference>
<gene>
    <name evidence="3" type="ORF">BC670_1870</name>
</gene>
<dbReference type="InterPro" id="IPR026341">
    <property type="entry name" value="T9SS_type_B"/>
</dbReference>
<evidence type="ECO:0000259" key="2">
    <source>
        <dbReference type="PROSITE" id="PS50093"/>
    </source>
</evidence>
<dbReference type="Gene3D" id="2.130.10.10">
    <property type="entry name" value="YVTN repeat-like/Quinoprotein amine dehydrogenase"/>
    <property type="match status" value="1"/>
</dbReference>
<dbReference type="InterPro" id="IPR013783">
    <property type="entry name" value="Ig-like_fold"/>
</dbReference>
<dbReference type="InterPro" id="IPR035986">
    <property type="entry name" value="PKD_dom_sf"/>
</dbReference>
<proteinExistence type="predicted"/>
<dbReference type="NCBIfam" id="TIGR04131">
    <property type="entry name" value="Bac_Flav_CTERM"/>
    <property type="match status" value="1"/>
</dbReference>
<feature type="chain" id="PRO_5021953789" evidence="1">
    <location>
        <begin position="29"/>
        <end position="975"/>
    </location>
</feature>
<dbReference type="Pfam" id="PF18911">
    <property type="entry name" value="PKD_4"/>
    <property type="match status" value="1"/>
</dbReference>
<evidence type="ECO:0000313" key="4">
    <source>
        <dbReference type="Proteomes" id="UP000320773"/>
    </source>
</evidence>
<evidence type="ECO:0000256" key="1">
    <source>
        <dbReference type="SAM" id="SignalP"/>
    </source>
</evidence>
<dbReference type="InterPro" id="IPR000601">
    <property type="entry name" value="PKD_dom"/>
</dbReference>
<dbReference type="InterPro" id="IPR015943">
    <property type="entry name" value="WD40/YVTN_repeat-like_dom_sf"/>
</dbReference>
<evidence type="ECO:0000313" key="3">
    <source>
        <dbReference type="EMBL" id="TQM40946.1"/>
    </source>
</evidence>
<dbReference type="CDD" id="cd00146">
    <property type="entry name" value="PKD"/>
    <property type="match status" value="1"/>
</dbReference>
<comment type="caution">
    <text evidence="3">The sequence shown here is derived from an EMBL/GenBank/DDBJ whole genome shotgun (WGS) entry which is preliminary data.</text>
</comment>
<dbReference type="AlphaFoldDB" id="A0A543G4D1"/>
<dbReference type="InterPro" id="IPR022409">
    <property type="entry name" value="PKD/Chitinase_dom"/>
</dbReference>
<dbReference type="Proteomes" id="UP000320773">
    <property type="component" value="Unassembled WGS sequence"/>
</dbReference>
<feature type="signal peptide" evidence="1">
    <location>
        <begin position="1"/>
        <end position="28"/>
    </location>
</feature>